<keyword evidence="11" id="KW-1185">Reference proteome</keyword>
<dbReference type="NCBIfam" id="TIGR01557">
    <property type="entry name" value="myb_SHAQKYF"/>
    <property type="match status" value="1"/>
</dbReference>
<comment type="caution">
    <text evidence="6">Lacks conserved residue(s) required for the propagation of feature annotation.</text>
</comment>
<evidence type="ECO:0000259" key="8">
    <source>
        <dbReference type="PROSITE" id="PS50110"/>
    </source>
</evidence>
<dbReference type="PROSITE" id="PS51294">
    <property type="entry name" value="HTH_MYB"/>
    <property type="match status" value="1"/>
</dbReference>
<dbReference type="GO" id="GO:0003677">
    <property type="term" value="F:DNA binding"/>
    <property type="evidence" value="ECO:0007669"/>
    <property type="project" value="UniProtKB-KW"/>
</dbReference>
<dbReference type="InterPro" id="IPR044825">
    <property type="entry name" value="GLK1/2-like"/>
</dbReference>
<dbReference type="InterPro" id="IPR001005">
    <property type="entry name" value="SANT/Myb"/>
</dbReference>
<feature type="compositionally biased region" description="Low complexity" evidence="7">
    <location>
        <begin position="297"/>
        <end position="312"/>
    </location>
</feature>
<dbReference type="SMART" id="SM00448">
    <property type="entry name" value="REC"/>
    <property type="match status" value="1"/>
</dbReference>
<sequence length="768" mass="83269">MNTRASPHIAATSWDRRQPLGLGQGPIWGKQTMFAFKEKFPDWKDFPNGLRVLVVDEDTKVLNEIKCKLEGCHYVVSAFTRGEDALEALRNQQNLFHVALVEAMTGEGLDGFKILEAARHLPTILMSNTENMAIMMQGIALGAADFLQKPLSDEKLRNIWQHVVRKALNTGDPMLMESLVPVKAAVESVFSISSSPTGRVKSEPVDCIREEESDLERKPPSDMEWCSASADTKPSNDSDSASAAAAAAACERLPAPSTPQLEQTGRMNSQQEDSASDSPGSDICNLQVTKSEEPEPEANAAGAGAGADLPRAGRTDPCAQVKVEEESATESELDIKADLDIKLEDYSAVIKLELDDNLDDIGLSNGIVVDGDGASALDINPCLLVPLPDTSLDLQMNIESLDAGEVHDTEIGEEEALLLAEVAKVGEGALERTPSTNCLSVDSGDCSSGEKKGDGNNTSKVNNKATSGRRKMKVDWTPELHRRFVQAVEQLGVEKAIPSRILELMGVQCLTRHNIASHLQKYRSHRRHLLAREAEAATWHHRKPIDPNVWARTRRDGTAWLAPHHSTPQPIQPRPPMGLTPIQPHPGSHCHPMGPPMHVWGHPTIDHTTSHMWPQPQMAHTPTTWQAPDGSYWQHPCVDAWGHPAPAPGTPCYPQPYRVPMAAMPAFASPMTTAALAADSYFADESMPVPMYPTAPDDPELTVAAGAAATSKPSDFHPPKEILDAAISEALANPWTPLPLGLKPPSMEGVMAELQRQGINTVPPPPSS</sequence>
<dbReference type="CDD" id="cd17584">
    <property type="entry name" value="REC_typeB_ARR-like"/>
    <property type="match status" value="1"/>
</dbReference>
<dbReference type="AlphaFoldDB" id="A0ABD3GX29"/>
<dbReference type="InterPro" id="IPR011006">
    <property type="entry name" value="CheY-like_superfamily"/>
</dbReference>
<dbReference type="PANTHER" id="PTHR31312:SF1">
    <property type="entry name" value="TRANSCRIPTION ACTIVATOR GLK1"/>
    <property type="match status" value="1"/>
</dbReference>
<feature type="compositionally biased region" description="Basic and acidic residues" evidence="7">
    <location>
        <begin position="200"/>
        <end position="221"/>
    </location>
</feature>
<dbReference type="Proteomes" id="UP001633002">
    <property type="component" value="Unassembled WGS sequence"/>
</dbReference>
<keyword evidence="2" id="KW-0805">Transcription regulation</keyword>
<evidence type="ECO:0008006" key="12">
    <source>
        <dbReference type="Google" id="ProtNLM"/>
    </source>
</evidence>
<feature type="compositionally biased region" description="Low complexity" evidence="7">
    <location>
        <begin position="237"/>
        <end position="249"/>
    </location>
</feature>
<keyword evidence="3" id="KW-0238">DNA-binding</keyword>
<evidence type="ECO:0000256" key="3">
    <source>
        <dbReference type="ARBA" id="ARBA00023125"/>
    </source>
</evidence>
<evidence type="ECO:0000313" key="10">
    <source>
        <dbReference type="EMBL" id="KAL3683226.1"/>
    </source>
</evidence>
<accession>A0ABD3GX29</accession>
<evidence type="ECO:0000256" key="4">
    <source>
        <dbReference type="ARBA" id="ARBA00023163"/>
    </source>
</evidence>
<dbReference type="Pfam" id="PF00072">
    <property type="entry name" value="Response_reg"/>
    <property type="match status" value="1"/>
</dbReference>
<dbReference type="PANTHER" id="PTHR31312">
    <property type="entry name" value="TRANSCRIPTION ACTIVATOR GLK1"/>
    <property type="match status" value="1"/>
</dbReference>
<comment type="caution">
    <text evidence="10">The sequence shown here is derived from an EMBL/GenBank/DDBJ whole genome shotgun (WGS) entry which is preliminary data.</text>
</comment>
<dbReference type="SUPFAM" id="SSF52172">
    <property type="entry name" value="CheY-like"/>
    <property type="match status" value="1"/>
</dbReference>
<dbReference type="FunFam" id="1.10.10.60:FF:000007">
    <property type="entry name" value="Two-component response regulator"/>
    <property type="match status" value="1"/>
</dbReference>
<feature type="domain" description="Response regulatory" evidence="8">
    <location>
        <begin position="51"/>
        <end position="164"/>
    </location>
</feature>
<dbReference type="GO" id="GO:0005634">
    <property type="term" value="C:nucleus"/>
    <property type="evidence" value="ECO:0007669"/>
    <property type="project" value="UniProtKB-SubCell"/>
</dbReference>
<evidence type="ECO:0000259" key="9">
    <source>
        <dbReference type="PROSITE" id="PS51294"/>
    </source>
</evidence>
<organism evidence="10 11">
    <name type="scientific">Riccia sorocarpa</name>
    <dbReference type="NCBI Taxonomy" id="122646"/>
    <lineage>
        <taxon>Eukaryota</taxon>
        <taxon>Viridiplantae</taxon>
        <taxon>Streptophyta</taxon>
        <taxon>Embryophyta</taxon>
        <taxon>Marchantiophyta</taxon>
        <taxon>Marchantiopsida</taxon>
        <taxon>Marchantiidae</taxon>
        <taxon>Marchantiales</taxon>
        <taxon>Ricciaceae</taxon>
        <taxon>Riccia</taxon>
    </lineage>
</organism>
<evidence type="ECO:0000256" key="1">
    <source>
        <dbReference type="ARBA" id="ARBA00004123"/>
    </source>
</evidence>
<dbReference type="InterPro" id="IPR001789">
    <property type="entry name" value="Sig_transdc_resp-reg_receiver"/>
</dbReference>
<feature type="region of interest" description="Disordered" evidence="7">
    <location>
        <begin position="434"/>
        <end position="470"/>
    </location>
</feature>
<proteinExistence type="predicted"/>
<evidence type="ECO:0000256" key="5">
    <source>
        <dbReference type="ARBA" id="ARBA00023242"/>
    </source>
</evidence>
<protein>
    <recommendedName>
        <fullName evidence="12">Two-component response regulator-like APRR2</fullName>
    </recommendedName>
</protein>
<evidence type="ECO:0000256" key="2">
    <source>
        <dbReference type="ARBA" id="ARBA00023015"/>
    </source>
</evidence>
<dbReference type="Gene3D" id="1.10.10.60">
    <property type="entry name" value="Homeodomain-like"/>
    <property type="match status" value="1"/>
</dbReference>
<dbReference type="InterPro" id="IPR017930">
    <property type="entry name" value="Myb_dom"/>
</dbReference>
<evidence type="ECO:0000313" key="11">
    <source>
        <dbReference type="Proteomes" id="UP001633002"/>
    </source>
</evidence>
<evidence type="ECO:0000256" key="7">
    <source>
        <dbReference type="SAM" id="MobiDB-lite"/>
    </source>
</evidence>
<feature type="region of interest" description="Disordered" evidence="7">
    <location>
        <begin position="193"/>
        <end position="314"/>
    </location>
</feature>
<name>A0ABD3GX29_9MARC</name>
<gene>
    <name evidence="10" type="ORF">R1sor_001248</name>
</gene>
<evidence type="ECO:0000256" key="6">
    <source>
        <dbReference type="PROSITE-ProRule" id="PRU00169"/>
    </source>
</evidence>
<dbReference type="InterPro" id="IPR006447">
    <property type="entry name" value="Myb_dom_plants"/>
</dbReference>
<dbReference type="PROSITE" id="PS50110">
    <property type="entry name" value="RESPONSE_REGULATORY"/>
    <property type="match status" value="1"/>
</dbReference>
<dbReference type="EMBL" id="JBJQOH010000006">
    <property type="protein sequence ID" value="KAL3683226.1"/>
    <property type="molecule type" value="Genomic_DNA"/>
</dbReference>
<reference evidence="10 11" key="1">
    <citation type="submission" date="2024-09" db="EMBL/GenBank/DDBJ databases">
        <title>Chromosome-scale assembly of Riccia sorocarpa.</title>
        <authorList>
            <person name="Paukszto L."/>
        </authorList>
    </citation>
    <scope>NUCLEOTIDE SEQUENCE [LARGE SCALE GENOMIC DNA]</scope>
    <source>
        <strain evidence="10">LP-2024</strain>
        <tissue evidence="10">Aerial parts of the thallus</tissue>
    </source>
</reference>
<dbReference type="InterPro" id="IPR009057">
    <property type="entry name" value="Homeodomain-like_sf"/>
</dbReference>
<feature type="compositionally biased region" description="Polar residues" evidence="7">
    <location>
        <begin position="455"/>
        <end position="466"/>
    </location>
</feature>
<dbReference type="Pfam" id="PF00249">
    <property type="entry name" value="Myb_DNA-binding"/>
    <property type="match status" value="1"/>
</dbReference>
<feature type="compositionally biased region" description="Polar residues" evidence="7">
    <location>
        <begin position="258"/>
        <end position="289"/>
    </location>
</feature>
<dbReference type="Gene3D" id="3.40.50.2300">
    <property type="match status" value="1"/>
</dbReference>
<feature type="domain" description="HTH myb-type" evidence="9">
    <location>
        <begin position="468"/>
        <end position="527"/>
    </location>
</feature>
<dbReference type="SUPFAM" id="SSF46689">
    <property type="entry name" value="Homeodomain-like"/>
    <property type="match status" value="1"/>
</dbReference>
<keyword evidence="4" id="KW-0804">Transcription</keyword>
<keyword evidence="5" id="KW-0539">Nucleus</keyword>
<comment type="subcellular location">
    <subcellularLocation>
        <location evidence="1">Nucleus</location>
    </subcellularLocation>
</comment>